<keyword evidence="3" id="KW-0479">Metal-binding</keyword>
<keyword evidence="11" id="KW-1185">Reference proteome</keyword>
<dbReference type="EMBL" id="JARVCO010000012">
    <property type="protein sequence ID" value="MDZ8120040.1"/>
    <property type="molecule type" value="Genomic_DNA"/>
</dbReference>
<evidence type="ECO:0000256" key="3">
    <source>
        <dbReference type="ARBA" id="ARBA00022723"/>
    </source>
</evidence>
<reference evidence="10 11" key="1">
    <citation type="journal article" date="2024" name="Appl. Environ. Microbiol.">
        <title>Pontiella agarivorans sp. nov., a novel marine anaerobic bacterium capable of degrading macroalgal polysaccharides and fixing nitrogen.</title>
        <authorList>
            <person name="Liu N."/>
            <person name="Kivenson V."/>
            <person name="Peng X."/>
            <person name="Cui Z."/>
            <person name="Lankiewicz T.S."/>
            <person name="Gosselin K.M."/>
            <person name="English C.J."/>
            <person name="Blair E.M."/>
            <person name="O'Malley M.A."/>
            <person name="Valentine D.L."/>
        </authorList>
    </citation>
    <scope>NUCLEOTIDE SEQUENCE [LARGE SCALE GENOMIC DNA]</scope>
    <source>
        <strain evidence="10 11">NLcol2</strain>
    </source>
</reference>
<feature type="region of interest" description="Disordered" evidence="7">
    <location>
        <begin position="140"/>
        <end position="174"/>
    </location>
</feature>
<feature type="domain" description="Sulfatase N-terminal" evidence="9">
    <location>
        <begin position="25"/>
        <end position="336"/>
    </location>
</feature>
<proteinExistence type="inferred from homology"/>
<dbReference type="InterPro" id="IPR017850">
    <property type="entry name" value="Alkaline_phosphatase_core_sf"/>
</dbReference>
<dbReference type="Gene3D" id="3.30.1120.10">
    <property type="match status" value="1"/>
</dbReference>
<keyword evidence="6" id="KW-0106">Calcium</keyword>
<organism evidence="10 11">
    <name type="scientific">Pontiella agarivorans</name>
    <dbReference type="NCBI Taxonomy" id="3038953"/>
    <lineage>
        <taxon>Bacteria</taxon>
        <taxon>Pseudomonadati</taxon>
        <taxon>Kiritimatiellota</taxon>
        <taxon>Kiritimatiellia</taxon>
        <taxon>Kiritimatiellales</taxon>
        <taxon>Pontiellaceae</taxon>
        <taxon>Pontiella</taxon>
    </lineage>
</organism>
<keyword evidence="4 8" id="KW-0732">Signal</keyword>
<dbReference type="InterPro" id="IPR000917">
    <property type="entry name" value="Sulfatase_N"/>
</dbReference>
<keyword evidence="5" id="KW-0378">Hydrolase</keyword>
<dbReference type="PANTHER" id="PTHR42693:SF42">
    <property type="entry name" value="ARYLSULFATASE G"/>
    <property type="match status" value="1"/>
</dbReference>
<evidence type="ECO:0000313" key="10">
    <source>
        <dbReference type="EMBL" id="MDZ8120040.1"/>
    </source>
</evidence>
<comment type="similarity">
    <text evidence="2">Belongs to the sulfatase family.</text>
</comment>
<evidence type="ECO:0000256" key="1">
    <source>
        <dbReference type="ARBA" id="ARBA00001913"/>
    </source>
</evidence>
<name>A0ABU5N0R0_9BACT</name>
<evidence type="ECO:0000256" key="6">
    <source>
        <dbReference type="ARBA" id="ARBA00022837"/>
    </source>
</evidence>
<dbReference type="Gene3D" id="3.40.720.10">
    <property type="entry name" value="Alkaline Phosphatase, subunit A"/>
    <property type="match status" value="1"/>
</dbReference>
<comment type="cofactor">
    <cofactor evidence="1">
        <name>Ca(2+)</name>
        <dbReference type="ChEBI" id="CHEBI:29108"/>
    </cofactor>
</comment>
<evidence type="ECO:0000256" key="8">
    <source>
        <dbReference type="SAM" id="SignalP"/>
    </source>
</evidence>
<evidence type="ECO:0000256" key="2">
    <source>
        <dbReference type="ARBA" id="ARBA00008779"/>
    </source>
</evidence>
<evidence type="ECO:0000256" key="7">
    <source>
        <dbReference type="SAM" id="MobiDB-lite"/>
    </source>
</evidence>
<feature type="chain" id="PRO_5047023447" evidence="8">
    <location>
        <begin position="22"/>
        <end position="469"/>
    </location>
</feature>
<comment type="caution">
    <text evidence="10">The sequence shown here is derived from an EMBL/GenBank/DDBJ whole genome shotgun (WGS) entry which is preliminary data.</text>
</comment>
<dbReference type="Pfam" id="PF00884">
    <property type="entry name" value="Sulfatase"/>
    <property type="match status" value="1"/>
</dbReference>
<dbReference type="CDD" id="cd16144">
    <property type="entry name" value="ARS_like"/>
    <property type="match status" value="1"/>
</dbReference>
<protein>
    <submittedName>
        <fullName evidence="10">Sulfatase</fullName>
    </submittedName>
</protein>
<sequence length="469" mass="52067">MKKKILYSAILSLLGLSAVQADNPPNIIFILTDDMGWSHTSVPMIEGRPDTGSQIIQTPQLERLAQMGMTFSDGYAPGPICSVSRFSLLYGRTPARLMRTTNRAQLKRRPDLTQFQSIPRVLKAVNPSYRTGHFGKWHMNSGGIDRTHTPARAGFDVEDGPNGNGTGNNKGKSTTVEDPKFVFALTQKAIDFMQTEYEAGHPFYLQLSHYANHSRNEARQETLDKHKALPDDPIHGNDLYNAMAEDLDCSIGMLLDAIEEMGVADNTYIFYLSDNGGSLGIKNNLNAPLRGGKSQIWDGGVRVPFFVAGPGVAGGTYSRTPVSGVDLLPTFADLAGSTENLEPDLDGVSLRPLLESNGQLVLERSSPLVFHYPHAGNFSTRPWSAIRQGQWKLVHYWDGDEESLLFNIEEGIEETEDQSKTYPEKTELLKRSLIQYLESVHAEQPEESWTWGVEMKKKGWQSGKVKSSF</sequence>
<evidence type="ECO:0000313" key="11">
    <source>
        <dbReference type="Proteomes" id="UP001290861"/>
    </source>
</evidence>
<evidence type="ECO:0000256" key="4">
    <source>
        <dbReference type="ARBA" id="ARBA00022729"/>
    </source>
</evidence>
<feature type="signal peptide" evidence="8">
    <location>
        <begin position="1"/>
        <end position="21"/>
    </location>
</feature>
<dbReference type="Proteomes" id="UP001290861">
    <property type="component" value="Unassembled WGS sequence"/>
</dbReference>
<dbReference type="RefSeq" id="WP_322609818.1">
    <property type="nucleotide sequence ID" value="NZ_JARVCO010000012.1"/>
</dbReference>
<evidence type="ECO:0000259" key="9">
    <source>
        <dbReference type="Pfam" id="PF00884"/>
    </source>
</evidence>
<dbReference type="SUPFAM" id="SSF53649">
    <property type="entry name" value="Alkaline phosphatase-like"/>
    <property type="match status" value="1"/>
</dbReference>
<dbReference type="InterPro" id="IPR050738">
    <property type="entry name" value="Sulfatase"/>
</dbReference>
<dbReference type="PANTHER" id="PTHR42693">
    <property type="entry name" value="ARYLSULFATASE FAMILY MEMBER"/>
    <property type="match status" value="1"/>
</dbReference>
<accession>A0ABU5N0R0</accession>
<gene>
    <name evidence="10" type="ORF">P9H32_15520</name>
</gene>
<evidence type="ECO:0000256" key="5">
    <source>
        <dbReference type="ARBA" id="ARBA00022801"/>
    </source>
</evidence>